<dbReference type="Proteomes" id="UP000501891">
    <property type="component" value="Chromosome"/>
</dbReference>
<dbReference type="KEGG" id="acru:HHL28_02265"/>
<feature type="region of interest" description="Disordered" evidence="3">
    <location>
        <begin position="89"/>
        <end position="108"/>
    </location>
</feature>
<organism evidence="4 5">
    <name type="scientific">Aerophototrophica crusticola</name>
    <dbReference type="NCBI Taxonomy" id="1709002"/>
    <lineage>
        <taxon>Bacteria</taxon>
        <taxon>Pseudomonadati</taxon>
        <taxon>Pseudomonadota</taxon>
        <taxon>Alphaproteobacteria</taxon>
        <taxon>Rhodospirillales</taxon>
        <taxon>Rhodospirillaceae</taxon>
        <taxon>Aerophototrophica</taxon>
    </lineage>
</organism>
<evidence type="ECO:0000256" key="3">
    <source>
        <dbReference type="SAM" id="MobiDB-lite"/>
    </source>
</evidence>
<dbReference type="PANTHER" id="PTHR33755">
    <property type="entry name" value="TOXIN PARE1-RELATED"/>
    <property type="match status" value="1"/>
</dbReference>
<keyword evidence="2" id="KW-1277">Toxin-antitoxin system</keyword>
<protein>
    <submittedName>
        <fullName evidence="4">Type II toxin-antitoxin system RelE/ParE family toxin</fullName>
    </submittedName>
</protein>
<dbReference type="AlphaFoldDB" id="A0A858R3W7"/>
<dbReference type="EMBL" id="CP051775">
    <property type="protein sequence ID" value="QJE72085.1"/>
    <property type="molecule type" value="Genomic_DNA"/>
</dbReference>
<comment type="similarity">
    <text evidence="1">Belongs to the RelE toxin family.</text>
</comment>
<dbReference type="Pfam" id="PF05016">
    <property type="entry name" value="ParE_toxin"/>
    <property type="match status" value="1"/>
</dbReference>
<reference evidence="4" key="1">
    <citation type="submission" date="2020-04" db="EMBL/GenBank/DDBJ databases">
        <title>A desert anoxygenic phototrophic bacterium fixes CO2 using RubisCO under aerobic conditions.</title>
        <authorList>
            <person name="Tang K."/>
        </authorList>
    </citation>
    <scope>NUCLEOTIDE SEQUENCE [LARGE SCALE GENOMIC DNA]</scope>
    <source>
        <strain evidence="4">MIMtkB3</strain>
    </source>
</reference>
<proteinExistence type="inferred from homology"/>
<dbReference type="InterPro" id="IPR051803">
    <property type="entry name" value="TA_system_RelE-like_toxin"/>
</dbReference>
<evidence type="ECO:0000256" key="2">
    <source>
        <dbReference type="ARBA" id="ARBA00022649"/>
    </source>
</evidence>
<sequence length="136" mass="14617">MRLRWTKLALADLEAIWRHIVKDNPQAADGVEDRIVDAAANLRQFPGLGRVGLVEGTRELVVPGLPYIIVYAAKPGGSSSTGCATASACGHPHDPHPSPDAVGTGATKGRVRVKRVPWPRRLATSMRPPRVLVTML</sequence>
<accession>A0A858R3W7</accession>
<dbReference type="InterPro" id="IPR007712">
    <property type="entry name" value="RelE/ParE_toxin"/>
</dbReference>
<keyword evidence="5" id="KW-1185">Reference proteome</keyword>
<gene>
    <name evidence="4" type="ORF">HHL28_02265</name>
</gene>
<evidence type="ECO:0000313" key="4">
    <source>
        <dbReference type="EMBL" id="QJE72085.1"/>
    </source>
</evidence>
<dbReference type="PANTHER" id="PTHR33755:SF6">
    <property type="entry name" value="PLASMID STABILIZATION SYSTEM PROTEIN"/>
    <property type="match status" value="1"/>
</dbReference>
<dbReference type="InterPro" id="IPR035093">
    <property type="entry name" value="RelE/ParE_toxin_dom_sf"/>
</dbReference>
<dbReference type="Gene3D" id="3.30.2310.20">
    <property type="entry name" value="RelE-like"/>
    <property type="match status" value="1"/>
</dbReference>
<evidence type="ECO:0000256" key="1">
    <source>
        <dbReference type="ARBA" id="ARBA00006226"/>
    </source>
</evidence>
<evidence type="ECO:0000313" key="5">
    <source>
        <dbReference type="Proteomes" id="UP000501891"/>
    </source>
</evidence>
<name>A0A858R3W7_9PROT</name>